<accession>A0A166WJ01</accession>
<comment type="caution">
    <text evidence="1">The sequence shown here is derived from an EMBL/GenBank/DDBJ whole genome shotgun (WGS) entry which is preliminary data.</text>
</comment>
<proteinExistence type="predicted"/>
<reference evidence="1 2" key="1">
    <citation type="submission" date="2013-07" db="EMBL/GenBank/DDBJ databases">
        <title>Comparative Genomic and Metabolomic Analysis of Twelve Strains of Pseudoalteromonas luteoviolacea.</title>
        <authorList>
            <person name="Vynne N.G."/>
            <person name="Mansson M."/>
            <person name="Gram L."/>
        </authorList>
    </citation>
    <scope>NUCLEOTIDE SEQUENCE [LARGE SCALE GENOMIC DNA]</scope>
    <source>
        <strain evidence="1 2">DSM 6061</strain>
    </source>
</reference>
<evidence type="ECO:0000313" key="1">
    <source>
        <dbReference type="EMBL" id="KZN37538.1"/>
    </source>
</evidence>
<name>A0A166WJ01_9GAMM</name>
<dbReference type="AlphaFoldDB" id="A0A166WJ01"/>
<dbReference type="EMBL" id="AUYB01000103">
    <property type="protein sequence ID" value="KZN37538.1"/>
    <property type="molecule type" value="Genomic_DNA"/>
</dbReference>
<gene>
    <name evidence="1" type="ORF">N475_01625</name>
</gene>
<sequence length="41" mass="4424">MSDLSIMLKGGCQKSIPFDLITLTGMNVAMRTHTQKNTGAL</sequence>
<evidence type="ECO:0000313" key="2">
    <source>
        <dbReference type="Proteomes" id="UP000076643"/>
    </source>
</evidence>
<organism evidence="1 2">
    <name type="scientific">Pseudoalteromonas luteoviolacea DSM 6061</name>
    <dbReference type="NCBI Taxonomy" id="1365250"/>
    <lineage>
        <taxon>Bacteria</taxon>
        <taxon>Pseudomonadati</taxon>
        <taxon>Pseudomonadota</taxon>
        <taxon>Gammaproteobacteria</taxon>
        <taxon>Alteromonadales</taxon>
        <taxon>Pseudoalteromonadaceae</taxon>
        <taxon>Pseudoalteromonas</taxon>
    </lineage>
</organism>
<dbReference type="RefSeq" id="WP_264373382.1">
    <property type="nucleotide sequence ID" value="NZ_AQHB01000028.1"/>
</dbReference>
<dbReference type="Proteomes" id="UP000076643">
    <property type="component" value="Unassembled WGS sequence"/>
</dbReference>
<dbReference type="PATRIC" id="fig|1365250.3.peg.2548"/>
<protein>
    <submittedName>
        <fullName evidence="1">Uncharacterized protein</fullName>
    </submittedName>
</protein>
<keyword evidence="2" id="KW-1185">Reference proteome</keyword>